<evidence type="ECO:0000256" key="1">
    <source>
        <dbReference type="SAM" id="MobiDB-lite"/>
    </source>
</evidence>
<reference evidence="2" key="1">
    <citation type="submission" date="2020-02" db="EMBL/GenBank/DDBJ databases">
        <authorList>
            <person name="Meier V. D."/>
        </authorList>
    </citation>
    <scope>NUCLEOTIDE SEQUENCE</scope>
    <source>
        <strain evidence="2">AVDCRST_MAG60</strain>
    </source>
</reference>
<feature type="non-terminal residue" evidence="2">
    <location>
        <position position="197"/>
    </location>
</feature>
<dbReference type="AlphaFoldDB" id="A0A6J4NX83"/>
<feature type="compositionally biased region" description="Basic and acidic residues" evidence="1">
    <location>
        <begin position="62"/>
        <end position="98"/>
    </location>
</feature>
<feature type="non-terminal residue" evidence="2">
    <location>
        <position position="1"/>
    </location>
</feature>
<accession>A0A6J4NX83</accession>
<protein>
    <submittedName>
        <fullName evidence="2">Cobalt-zinc-cadmium resistance protein CzcA Cation efflux system protein CusA</fullName>
    </submittedName>
</protein>
<sequence>DSVAGVSSGGRPGARPGSGVGAVGAGRAPGARGRDRRPPGVLPTLRGGADRGVGALRGGGRAADHRPHGEPAPERRGVPRRDPVRIGERPVFHHLDLRARHRPARGAPGRAGAAHTGRPPGALDRAPRDRAATVVVQPGPGGRPPVRRRQPHRDVGLGPVDGSASIARRHRRRERVDLRPARAPAAGAGRPASARRA</sequence>
<feature type="compositionally biased region" description="Low complexity" evidence="1">
    <location>
        <begin position="105"/>
        <end position="122"/>
    </location>
</feature>
<feature type="region of interest" description="Disordered" evidence="1">
    <location>
        <begin position="1"/>
        <end position="197"/>
    </location>
</feature>
<feature type="compositionally biased region" description="Gly residues" evidence="1">
    <location>
        <begin position="7"/>
        <end position="24"/>
    </location>
</feature>
<evidence type="ECO:0000313" key="2">
    <source>
        <dbReference type="EMBL" id="CAA9394459.1"/>
    </source>
</evidence>
<proteinExistence type="predicted"/>
<organism evidence="2">
    <name type="scientific">uncultured Nocardioides sp</name>
    <dbReference type="NCBI Taxonomy" id="198441"/>
    <lineage>
        <taxon>Bacteria</taxon>
        <taxon>Bacillati</taxon>
        <taxon>Actinomycetota</taxon>
        <taxon>Actinomycetes</taxon>
        <taxon>Propionibacteriales</taxon>
        <taxon>Nocardioidaceae</taxon>
        <taxon>Nocardioides</taxon>
        <taxon>environmental samples</taxon>
    </lineage>
</organism>
<feature type="compositionally biased region" description="Low complexity" evidence="1">
    <location>
        <begin position="181"/>
        <end position="197"/>
    </location>
</feature>
<dbReference type="EMBL" id="CADCUN010000187">
    <property type="protein sequence ID" value="CAA9394459.1"/>
    <property type="molecule type" value="Genomic_DNA"/>
</dbReference>
<name>A0A6J4NX83_9ACTN</name>
<gene>
    <name evidence="2" type="ORF">AVDCRST_MAG60-1740</name>
</gene>